<evidence type="ECO:0000313" key="13">
    <source>
        <dbReference type="Proteomes" id="UP000193380"/>
    </source>
</evidence>
<dbReference type="PROSITE" id="PS50945">
    <property type="entry name" value="I_LWEQ"/>
    <property type="match status" value="1"/>
</dbReference>
<evidence type="ECO:0000259" key="11">
    <source>
        <dbReference type="PROSITE" id="PS50945"/>
    </source>
</evidence>
<dbReference type="GO" id="GO:0006897">
    <property type="term" value="P:endocytosis"/>
    <property type="evidence" value="ECO:0007669"/>
    <property type="project" value="UniProtKB-KW"/>
</dbReference>
<dbReference type="Pfam" id="PF16515">
    <property type="entry name" value="HIP1_clath_bdg"/>
    <property type="match status" value="1"/>
</dbReference>
<dbReference type="PaxDb" id="8022-A0A060YNG0"/>
<comment type="similarity">
    <text evidence="2">Belongs to the SLA2 family.</text>
</comment>
<keyword evidence="6" id="KW-0472">Membrane</keyword>
<dbReference type="InterPro" id="IPR002558">
    <property type="entry name" value="ILWEQ_dom"/>
</dbReference>
<evidence type="ECO:0000313" key="12">
    <source>
        <dbReference type="EMBL" id="CDQ93112.1"/>
    </source>
</evidence>
<dbReference type="InterPro" id="IPR030224">
    <property type="entry name" value="Sla2_fam"/>
</dbReference>
<feature type="compositionally biased region" description="Polar residues" evidence="10">
    <location>
        <begin position="206"/>
        <end position="221"/>
    </location>
</feature>
<protein>
    <recommendedName>
        <fullName evidence="11">I/LWEQ domain-containing protein</fullName>
    </recommendedName>
</protein>
<comment type="subcellular location">
    <subcellularLocation>
        <location evidence="1">Cytoplasmic vesicle membrane</location>
    </subcellularLocation>
</comment>
<feature type="region of interest" description="Disordered" evidence="10">
    <location>
        <begin position="251"/>
        <end position="278"/>
    </location>
</feature>
<dbReference type="InterPro" id="IPR035964">
    <property type="entry name" value="I/LWEQ_dom_sf"/>
</dbReference>
<dbReference type="GO" id="GO:0043325">
    <property type="term" value="F:phosphatidylinositol-3,4-bisphosphate binding"/>
    <property type="evidence" value="ECO:0007669"/>
    <property type="project" value="TreeGrafter"/>
</dbReference>
<feature type="compositionally biased region" description="Basic and acidic residues" evidence="10">
    <location>
        <begin position="195"/>
        <end position="204"/>
    </location>
</feature>
<dbReference type="GO" id="GO:0030136">
    <property type="term" value="C:clathrin-coated vesicle"/>
    <property type="evidence" value="ECO:0007669"/>
    <property type="project" value="TreeGrafter"/>
</dbReference>
<name>A0A060YNG0_ONCMY</name>
<gene>
    <name evidence="12" type="ORF">GSONMT00047626001</name>
</gene>
<feature type="compositionally biased region" description="Basic and acidic residues" evidence="10">
    <location>
        <begin position="258"/>
        <end position="278"/>
    </location>
</feature>
<organism evidence="12 13">
    <name type="scientific">Oncorhynchus mykiss</name>
    <name type="common">Rainbow trout</name>
    <name type="synonym">Salmo gairdneri</name>
    <dbReference type="NCBI Taxonomy" id="8022"/>
    <lineage>
        <taxon>Eukaryota</taxon>
        <taxon>Metazoa</taxon>
        <taxon>Chordata</taxon>
        <taxon>Craniata</taxon>
        <taxon>Vertebrata</taxon>
        <taxon>Euteleostomi</taxon>
        <taxon>Actinopterygii</taxon>
        <taxon>Neopterygii</taxon>
        <taxon>Teleostei</taxon>
        <taxon>Protacanthopterygii</taxon>
        <taxon>Salmoniformes</taxon>
        <taxon>Salmonidae</taxon>
        <taxon>Salmoninae</taxon>
        <taxon>Oncorhynchus</taxon>
    </lineage>
</organism>
<evidence type="ECO:0000256" key="3">
    <source>
        <dbReference type="ARBA" id="ARBA00022490"/>
    </source>
</evidence>
<evidence type="ECO:0000256" key="1">
    <source>
        <dbReference type="ARBA" id="ARBA00004156"/>
    </source>
</evidence>
<evidence type="ECO:0000256" key="10">
    <source>
        <dbReference type="SAM" id="MobiDB-lite"/>
    </source>
</evidence>
<dbReference type="Proteomes" id="UP000193380">
    <property type="component" value="Unassembled WGS sequence"/>
</dbReference>
<feature type="coiled-coil region" evidence="9">
    <location>
        <begin position="655"/>
        <end position="691"/>
    </location>
</feature>
<dbReference type="FunFam" id="1.20.1410.10:FF:000002">
    <property type="entry name" value="Huntingtin interacting protein 1"/>
    <property type="match status" value="1"/>
</dbReference>
<dbReference type="GO" id="GO:0032051">
    <property type="term" value="F:clathrin light chain binding"/>
    <property type="evidence" value="ECO:0007669"/>
    <property type="project" value="TreeGrafter"/>
</dbReference>
<dbReference type="GO" id="GO:0051130">
    <property type="term" value="P:positive regulation of cellular component organization"/>
    <property type="evidence" value="ECO:0007669"/>
    <property type="project" value="UniProtKB-ARBA"/>
</dbReference>
<dbReference type="SUPFAM" id="SSF109885">
    <property type="entry name" value="I/LWEQ domain"/>
    <property type="match status" value="1"/>
</dbReference>
<dbReference type="Gene3D" id="6.10.250.920">
    <property type="match status" value="1"/>
</dbReference>
<dbReference type="GO" id="GO:0051050">
    <property type="term" value="P:positive regulation of transport"/>
    <property type="evidence" value="ECO:0007669"/>
    <property type="project" value="UniProtKB-ARBA"/>
</dbReference>
<dbReference type="PANTHER" id="PTHR10407:SF10">
    <property type="entry name" value="HUNTINGTIN-INTERACTING PROTEIN 1-RELATED PROTEIN"/>
    <property type="match status" value="1"/>
</dbReference>
<reference evidence="12" key="1">
    <citation type="journal article" date="2014" name="Nat. Commun.">
        <title>The rainbow trout genome provides novel insights into evolution after whole-genome duplication in vertebrates.</title>
        <authorList>
            <person name="Berthelot C."/>
            <person name="Brunet F."/>
            <person name="Chalopin D."/>
            <person name="Juanchich A."/>
            <person name="Bernard M."/>
            <person name="Noel B."/>
            <person name="Bento P."/>
            <person name="Da Silva C."/>
            <person name="Labadie K."/>
            <person name="Alberti A."/>
            <person name="Aury J.M."/>
            <person name="Louis A."/>
            <person name="Dehais P."/>
            <person name="Bardou P."/>
            <person name="Montfort J."/>
            <person name="Klopp C."/>
            <person name="Cabau C."/>
            <person name="Gaspin C."/>
            <person name="Thorgaard G.H."/>
            <person name="Boussaha M."/>
            <person name="Quillet E."/>
            <person name="Guyomard R."/>
            <person name="Galiana D."/>
            <person name="Bobe J."/>
            <person name="Volff J.N."/>
            <person name="Genet C."/>
            <person name="Wincker P."/>
            <person name="Jaillon O."/>
            <person name="Roest Crollius H."/>
            <person name="Guiguen Y."/>
        </authorList>
    </citation>
    <scope>NUCLEOTIDE SEQUENCE [LARGE SCALE GENOMIC DNA]</scope>
</reference>
<dbReference type="EMBL" id="FR914477">
    <property type="protein sequence ID" value="CDQ93112.1"/>
    <property type="molecule type" value="Genomic_DNA"/>
</dbReference>
<proteinExistence type="inferred from homology"/>
<evidence type="ECO:0000256" key="5">
    <source>
        <dbReference type="ARBA" id="ARBA00023054"/>
    </source>
</evidence>
<keyword evidence="5 9" id="KW-0175">Coiled coil</keyword>
<evidence type="ECO:0000256" key="8">
    <source>
        <dbReference type="ARBA" id="ARBA00023329"/>
    </source>
</evidence>
<keyword evidence="7" id="KW-0009">Actin-binding</keyword>
<dbReference type="PANTHER" id="PTHR10407">
    <property type="entry name" value="HUNTINGTIN INTERACTING PROTEIN 1"/>
    <property type="match status" value="1"/>
</dbReference>
<dbReference type="GO" id="GO:0007015">
    <property type="term" value="P:actin filament organization"/>
    <property type="evidence" value="ECO:0007669"/>
    <property type="project" value="TreeGrafter"/>
</dbReference>
<dbReference type="GO" id="GO:0030659">
    <property type="term" value="C:cytoplasmic vesicle membrane"/>
    <property type="evidence" value="ECO:0007669"/>
    <property type="project" value="UniProtKB-SubCell"/>
</dbReference>
<feature type="domain" description="I/LWEQ" evidence="11">
    <location>
        <begin position="443"/>
        <end position="696"/>
    </location>
</feature>
<dbReference type="GO" id="GO:0030864">
    <property type="term" value="C:cortical actin cytoskeleton"/>
    <property type="evidence" value="ECO:0007669"/>
    <property type="project" value="TreeGrafter"/>
</dbReference>
<evidence type="ECO:0000256" key="4">
    <source>
        <dbReference type="ARBA" id="ARBA00022583"/>
    </source>
</evidence>
<accession>A0A060YNG0</accession>
<dbReference type="STRING" id="8022.A0A060YNG0"/>
<evidence type="ECO:0000256" key="7">
    <source>
        <dbReference type="ARBA" id="ARBA00023203"/>
    </source>
</evidence>
<keyword evidence="4" id="KW-0254">Endocytosis</keyword>
<dbReference type="SMART" id="SM00307">
    <property type="entry name" value="ILWEQ"/>
    <property type="match status" value="1"/>
</dbReference>
<evidence type="ECO:0000256" key="6">
    <source>
        <dbReference type="ARBA" id="ARBA00023136"/>
    </source>
</evidence>
<feature type="region of interest" description="Disordered" evidence="10">
    <location>
        <begin position="702"/>
        <end position="746"/>
    </location>
</feature>
<reference evidence="12" key="2">
    <citation type="submission" date="2014-03" db="EMBL/GenBank/DDBJ databases">
        <authorList>
            <person name="Genoscope - CEA"/>
        </authorList>
    </citation>
    <scope>NUCLEOTIDE SEQUENCE</scope>
</reference>
<dbReference type="InterPro" id="IPR032422">
    <property type="entry name" value="HIP1_clath-bd"/>
</dbReference>
<dbReference type="Gene3D" id="1.20.5.1700">
    <property type="match status" value="1"/>
</dbReference>
<dbReference type="AlphaFoldDB" id="A0A060YNG0"/>
<keyword evidence="8" id="KW-0968">Cytoplasmic vesicle</keyword>
<sequence>MAVPQQFDIFDQTFGPANGGFDDRDIQIENLKRDLELLRTDLERVKGEAQRYITQLKSQINSLEAELEEQRVQKQRALVENEQLRMELEATRRRNAEHESVQATFGEAETRAQATEQRYNKLKEKHTELVSSHAELLRKSADTVKMLSATQQTQEEVERTKQQLAFEVDRIKQDADMKLEEQKFEMEKLKREFEEKKAEVERVKGTLQSNEKVGEQQTRSMSALQAEKERLMHSVSEKEAALSALRHAAQLQQSSLQQERERSTRELGELQGRLQEKSSREEQLQQKLLEEQFSLLQGTVSEAESIIQDAVAKLDDPLHIRCTSSPDYLVSRADATLGSIDKVKRGHSDYLTNMGDVGGLLRALTQFSHLAADTIINGSATAHMAPTDHADRLTENCRGCATHSLQFLKDLKSKASLQRADPASIRIVVQKILRLGEELRPKGVDVRQDELGDLVDKEMAATSAAIEEAVRRIDEMMNQARKDTSGVKLEVNERILYSCTDLMKAIHLLVLTSTDLQKEIVEGGRLVECAKLSSRQRGAATIKEFYARNSRWTEGLISASKAVGWGATQMVESADKVVLHTGKYEELIVCSHEIAASTAQLVASSKVKADRNSTKLTALQQASRRVNEMAANVVASTKTGQENLEDKDTMDFSGMSLIKLKMEEMESQVKVLELENQLGNERLRLGELRKKHYDIAGVPAAGLSEGNGLAPSSASEPSSPKPSKPSIMRKPALAQKPNLPPKNMFR</sequence>
<dbReference type="GO" id="GO:0030100">
    <property type="term" value="P:regulation of endocytosis"/>
    <property type="evidence" value="ECO:0007669"/>
    <property type="project" value="UniProtKB-ARBA"/>
</dbReference>
<feature type="region of interest" description="Disordered" evidence="10">
    <location>
        <begin position="195"/>
        <end position="221"/>
    </location>
</feature>
<dbReference type="FunFam" id="1.20.5.1700:FF:000002">
    <property type="entry name" value="Huntingtin interacting protein 1"/>
    <property type="match status" value="1"/>
</dbReference>
<keyword evidence="3" id="KW-0963">Cytoplasm</keyword>
<dbReference type="GO" id="GO:0051015">
    <property type="term" value="F:actin filament binding"/>
    <property type="evidence" value="ECO:0007669"/>
    <property type="project" value="TreeGrafter"/>
</dbReference>
<dbReference type="GO" id="GO:0048268">
    <property type="term" value="P:clathrin coat assembly"/>
    <property type="evidence" value="ECO:0007669"/>
    <property type="project" value="TreeGrafter"/>
</dbReference>
<evidence type="ECO:0000256" key="9">
    <source>
        <dbReference type="SAM" id="Coils"/>
    </source>
</evidence>
<evidence type="ECO:0000256" key="2">
    <source>
        <dbReference type="ARBA" id="ARBA00010135"/>
    </source>
</evidence>
<dbReference type="Pfam" id="PF01608">
    <property type="entry name" value="I_LWEQ"/>
    <property type="match status" value="1"/>
</dbReference>
<dbReference type="GO" id="GO:0080025">
    <property type="term" value="F:phosphatidylinositol-3,5-bisphosphate binding"/>
    <property type="evidence" value="ECO:0007669"/>
    <property type="project" value="TreeGrafter"/>
</dbReference>
<dbReference type="GO" id="GO:0035615">
    <property type="term" value="F:clathrin adaptor activity"/>
    <property type="evidence" value="ECO:0007669"/>
    <property type="project" value="TreeGrafter"/>
</dbReference>
<dbReference type="Gene3D" id="1.20.1410.10">
    <property type="entry name" value="I/LWEQ domain"/>
    <property type="match status" value="1"/>
</dbReference>